<feature type="transmembrane region" description="Helical" evidence="1">
    <location>
        <begin position="311"/>
        <end position="334"/>
    </location>
</feature>
<comment type="caution">
    <text evidence="2">The sequence shown here is derived from an EMBL/GenBank/DDBJ whole genome shotgun (WGS) entry which is preliminary data.</text>
</comment>
<reference evidence="2 3" key="1">
    <citation type="submission" date="2021-11" db="EMBL/GenBank/DDBJ databases">
        <title>Draft genome sequence of Paenibacillus profundus YoMME, a new Gram-positive bacteria with exoelectrogenic properties.</title>
        <authorList>
            <person name="Hubenova Y."/>
            <person name="Hubenova E."/>
            <person name="Manasiev Y."/>
            <person name="Peykov S."/>
            <person name="Mitov M."/>
        </authorList>
    </citation>
    <scope>NUCLEOTIDE SEQUENCE [LARGE SCALE GENOMIC DNA]</scope>
    <source>
        <strain evidence="2 3">YoMME</strain>
    </source>
</reference>
<evidence type="ECO:0000256" key="1">
    <source>
        <dbReference type="SAM" id="Phobius"/>
    </source>
</evidence>
<keyword evidence="1" id="KW-0472">Membrane</keyword>
<gene>
    <name evidence="2" type="ORF">LQV63_18235</name>
</gene>
<dbReference type="EMBL" id="JAJNBZ010000016">
    <property type="protein sequence ID" value="MCE5171241.1"/>
    <property type="molecule type" value="Genomic_DNA"/>
</dbReference>
<proteinExistence type="predicted"/>
<dbReference type="Proteomes" id="UP001199916">
    <property type="component" value="Unassembled WGS sequence"/>
</dbReference>
<evidence type="ECO:0000313" key="3">
    <source>
        <dbReference type="Proteomes" id="UP001199916"/>
    </source>
</evidence>
<protein>
    <submittedName>
        <fullName evidence="2">ABC transporter</fullName>
    </submittedName>
</protein>
<keyword evidence="3" id="KW-1185">Reference proteome</keyword>
<sequence length="427" mass="49716">MIFTEVSESIRRSRTASYFIFFQIIMLFFLVTILFLNYASLDRKTDQAQTLSSLNRYQLSDTLYNDGELRKLMSQPSFLTILKRLYINLEENLDEKYIYAFTQPAKLLNYDDANKEIFRSYYEEGKRIKPSMIDNIGPYYSIKAIQMNKQAIDHFQITVMDGQPFDIEDFKNVNSKNIPVLLGYEYKNIYQVGDVIKGKYLFEDINFHIKGFVKENSLVTTARRSELYLDRYIIMPAQHFIYSPVDDASFKFQQKHYLQLINGEIHSSNNGYVVRNKFEAIKKESGFFDTQLLGANNPSYNFVFASINEHIGLLTLIAISVFIVCVISIFILMLDKVDKNFKNFSVHFISGANLNHIFTYFLAEIIVMVCLPGVVAILFYKFLVDVSFVWYLILMTGCMATIILLTIIPVYNKIRRLEISMFLKRAG</sequence>
<organism evidence="2 3">
    <name type="scientific">Paenibacillus profundus</name>
    <dbReference type="NCBI Taxonomy" id="1173085"/>
    <lineage>
        <taxon>Bacteria</taxon>
        <taxon>Bacillati</taxon>
        <taxon>Bacillota</taxon>
        <taxon>Bacilli</taxon>
        <taxon>Bacillales</taxon>
        <taxon>Paenibacillaceae</taxon>
        <taxon>Paenibacillus</taxon>
    </lineage>
</organism>
<feature type="transmembrane region" description="Helical" evidence="1">
    <location>
        <begin position="357"/>
        <end position="382"/>
    </location>
</feature>
<dbReference type="PANTHER" id="PTHR30572:SF18">
    <property type="entry name" value="ABC-TYPE MACROLIDE FAMILY EXPORT SYSTEM PERMEASE COMPONENT 2"/>
    <property type="match status" value="1"/>
</dbReference>
<feature type="transmembrane region" description="Helical" evidence="1">
    <location>
        <begin position="18"/>
        <end position="39"/>
    </location>
</feature>
<evidence type="ECO:0000313" key="2">
    <source>
        <dbReference type="EMBL" id="MCE5171241.1"/>
    </source>
</evidence>
<keyword evidence="1" id="KW-1133">Transmembrane helix</keyword>
<name>A0ABS8YHK9_9BACL</name>
<accession>A0ABS8YHK9</accession>
<dbReference type="InterPro" id="IPR050250">
    <property type="entry name" value="Macrolide_Exporter_MacB"/>
</dbReference>
<keyword evidence="1" id="KW-0812">Transmembrane</keyword>
<feature type="transmembrane region" description="Helical" evidence="1">
    <location>
        <begin position="388"/>
        <end position="411"/>
    </location>
</feature>
<dbReference type="PANTHER" id="PTHR30572">
    <property type="entry name" value="MEMBRANE COMPONENT OF TRANSPORTER-RELATED"/>
    <property type="match status" value="1"/>
</dbReference>